<dbReference type="PANTHER" id="PTHR30572:SF18">
    <property type="entry name" value="ABC-TYPE MACROLIDE FAMILY EXPORT SYSTEM PERMEASE COMPONENT 2"/>
    <property type="match status" value="1"/>
</dbReference>
<feature type="transmembrane region" description="Helical" evidence="6">
    <location>
        <begin position="743"/>
        <end position="763"/>
    </location>
</feature>
<dbReference type="InterPro" id="IPR025857">
    <property type="entry name" value="MacB_PCD"/>
</dbReference>
<dbReference type="InterPro" id="IPR050250">
    <property type="entry name" value="Macrolide_Exporter_MacB"/>
</dbReference>
<evidence type="ECO:0000256" key="3">
    <source>
        <dbReference type="ARBA" id="ARBA00022692"/>
    </source>
</evidence>
<feature type="transmembrane region" description="Helical" evidence="6">
    <location>
        <begin position="275"/>
        <end position="294"/>
    </location>
</feature>
<dbReference type="AlphaFoldDB" id="A0A6B9ZJ98"/>
<feature type="transmembrane region" description="Helical" evidence="6">
    <location>
        <begin position="21"/>
        <end position="43"/>
    </location>
</feature>
<proteinExistence type="predicted"/>
<organism evidence="9 10">
    <name type="scientific">Chitinophaga agri</name>
    <dbReference type="NCBI Taxonomy" id="2703787"/>
    <lineage>
        <taxon>Bacteria</taxon>
        <taxon>Pseudomonadati</taxon>
        <taxon>Bacteroidota</taxon>
        <taxon>Chitinophagia</taxon>
        <taxon>Chitinophagales</taxon>
        <taxon>Chitinophagaceae</taxon>
        <taxon>Chitinophaga</taxon>
    </lineage>
</organism>
<dbReference type="GO" id="GO:0022857">
    <property type="term" value="F:transmembrane transporter activity"/>
    <property type="evidence" value="ECO:0007669"/>
    <property type="project" value="TreeGrafter"/>
</dbReference>
<feature type="transmembrane region" description="Helical" evidence="6">
    <location>
        <begin position="366"/>
        <end position="389"/>
    </location>
</feature>
<evidence type="ECO:0000256" key="5">
    <source>
        <dbReference type="ARBA" id="ARBA00023136"/>
    </source>
</evidence>
<feature type="transmembrane region" description="Helical" evidence="6">
    <location>
        <begin position="415"/>
        <end position="434"/>
    </location>
</feature>
<name>A0A6B9ZJ98_9BACT</name>
<keyword evidence="4 6" id="KW-1133">Transmembrane helix</keyword>
<feature type="domain" description="ABC3 transporter permease C-terminal" evidence="7">
    <location>
        <begin position="278"/>
        <end position="385"/>
    </location>
</feature>
<dbReference type="Pfam" id="PF12704">
    <property type="entry name" value="MacB_PCD"/>
    <property type="match status" value="2"/>
</dbReference>
<dbReference type="EMBL" id="CP048113">
    <property type="protein sequence ID" value="QHS61869.1"/>
    <property type="molecule type" value="Genomic_DNA"/>
</dbReference>
<feature type="transmembrane region" description="Helical" evidence="6">
    <location>
        <begin position="328"/>
        <end position="346"/>
    </location>
</feature>
<feature type="transmembrane region" description="Helical" evidence="6">
    <location>
        <begin position="713"/>
        <end position="731"/>
    </location>
</feature>
<comment type="subcellular location">
    <subcellularLocation>
        <location evidence="1">Cell membrane</location>
        <topology evidence="1">Multi-pass membrane protein</topology>
    </subcellularLocation>
</comment>
<keyword evidence="5 6" id="KW-0472">Membrane</keyword>
<evidence type="ECO:0000313" key="9">
    <source>
        <dbReference type="EMBL" id="QHS61869.1"/>
    </source>
</evidence>
<evidence type="ECO:0000256" key="6">
    <source>
        <dbReference type="SAM" id="Phobius"/>
    </source>
</evidence>
<dbReference type="GO" id="GO:0005886">
    <property type="term" value="C:plasma membrane"/>
    <property type="evidence" value="ECO:0007669"/>
    <property type="project" value="UniProtKB-SubCell"/>
</dbReference>
<dbReference type="InterPro" id="IPR003838">
    <property type="entry name" value="ABC3_permease_C"/>
</dbReference>
<feature type="transmembrane region" description="Helical" evidence="6">
    <location>
        <begin position="660"/>
        <end position="682"/>
    </location>
</feature>
<feature type="domain" description="ABC3 transporter permease C-terminal" evidence="7">
    <location>
        <begin position="659"/>
        <end position="773"/>
    </location>
</feature>
<keyword evidence="2" id="KW-1003">Cell membrane</keyword>
<evidence type="ECO:0000313" key="10">
    <source>
        <dbReference type="Proteomes" id="UP000476411"/>
    </source>
</evidence>
<evidence type="ECO:0000259" key="7">
    <source>
        <dbReference type="Pfam" id="PF02687"/>
    </source>
</evidence>
<sequence>MVESYIKIAWRNLWRNRTFSAINIAGLTVGMTVSFTLLLYVLFQFSYDSFHKQRRDIYLMRTGAEGSRNTPVPLAGYLQKNIPEIKAVVRSTYTVSHLLKAGDKSLKLAGPNVDPNFLDVFTFPLIKGQRKLKDPNVIVLTESTARKLFGDAEPIGQIVTLDMAHPLVVEGVVKDPPANSSIRFSYLLSWSFCEVIMPWVKENQWGNFSLQTYVQLLPTADPAVVSRKVRDILHKQNGIVAETSFLTIHPMSQWKLYGKMKEGKVVGGEIASVRLFGLLALGILLIACVNFINLSTAQSERRAKEVGVRKSVGADRHMLIGQFMSESMLVVFISLILSVGCMWLVLPGFNALANSALKLSLAPAYFWIAVVGLAIVTGIISGSYPAFVLSSFRPVKVLKGGLVEIKGSFISRQTLVVFQFSLAIILILVTIVIYRQLDFIRSRPLGYDPKGLVNVELEGKVYDDYNTFRQEATATGAAVNGSVMMSSIAEVGGSVWGLKWPGQLPGEENTTFGILTATENFAATFGVQIKEGRDFQSAGDSLSILLNEAAVKVMHLREPVVGQQIVLNGQTRTITGVAKDFVWEMAYVPTSAMVIPYNPGWRGSITFKLNPHLSVSEGMARLEKAYHKLNPDFPFEYTFVDQAYEQKYASEKLLGTLINIFAGLAILISCMGLLGLSVFAAARRKKEIGIRKVMGAGVAQVTMLLSKDFLKPVLIAIMIASPVASYIMLQWLHLYTYRISLEWWMYASAGIAAVMIALLTVSIQSVRAALMNPVKALRSE</sequence>
<evidence type="ECO:0000256" key="1">
    <source>
        <dbReference type="ARBA" id="ARBA00004651"/>
    </source>
</evidence>
<dbReference type="Proteomes" id="UP000476411">
    <property type="component" value="Chromosome"/>
</dbReference>
<protein>
    <submittedName>
        <fullName evidence="9">ABC transporter permease</fullName>
    </submittedName>
</protein>
<keyword evidence="10" id="KW-1185">Reference proteome</keyword>
<dbReference type="RefSeq" id="WP_162333528.1">
    <property type="nucleotide sequence ID" value="NZ_CP048113.1"/>
</dbReference>
<dbReference type="PANTHER" id="PTHR30572">
    <property type="entry name" value="MEMBRANE COMPONENT OF TRANSPORTER-RELATED"/>
    <property type="match status" value="1"/>
</dbReference>
<reference evidence="9 10" key="1">
    <citation type="submission" date="2020-01" db="EMBL/GenBank/DDBJ databases">
        <title>Complete genome sequence of Chitinophaga sp. H33E-04 isolated from quinoa roots.</title>
        <authorList>
            <person name="Weon H.-Y."/>
            <person name="Lee S.A."/>
        </authorList>
    </citation>
    <scope>NUCLEOTIDE SEQUENCE [LARGE SCALE GENOMIC DNA]</scope>
    <source>
        <strain evidence="9 10">H33E-04</strain>
    </source>
</reference>
<dbReference type="KEGG" id="chih:GWR21_20355"/>
<evidence type="ECO:0000256" key="2">
    <source>
        <dbReference type="ARBA" id="ARBA00022475"/>
    </source>
</evidence>
<feature type="domain" description="MacB-like periplasmic core" evidence="8">
    <location>
        <begin position="20"/>
        <end position="231"/>
    </location>
</feature>
<keyword evidence="3 6" id="KW-0812">Transmembrane</keyword>
<evidence type="ECO:0000259" key="8">
    <source>
        <dbReference type="Pfam" id="PF12704"/>
    </source>
</evidence>
<feature type="domain" description="MacB-like periplasmic core" evidence="8">
    <location>
        <begin position="486"/>
        <end position="624"/>
    </location>
</feature>
<dbReference type="Pfam" id="PF02687">
    <property type="entry name" value="FtsX"/>
    <property type="match status" value="2"/>
</dbReference>
<accession>A0A6B9ZJ98</accession>
<gene>
    <name evidence="9" type="ORF">GWR21_20355</name>
</gene>
<evidence type="ECO:0000256" key="4">
    <source>
        <dbReference type="ARBA" id="ARBA00022989"/>
    </source>
</evidence>